<sequence length="191" mass="20780">MARPRKFDTETAIDAAMNTFWSKGYTATSTDDLAESTGMLRGSLYNAFGGKRQLFELALRRYREGGTAGSNPAPADLPPLELIRQLLLTGVDQTSTDHRGCLAVNTVTELALREPELAQLARQAFVPLEATLTTAVENGRLRGEIRADRTPQVLARQVMAGFHGLLLQAKAGFEPESLHATVDAIVEDLRA</sequence>
<keyword evidence="2 4" id="KW-0238">DNA-binding</keyword>
<gene>
    <name evidence="6" type="ORF">GCM10010502_18570</name>
    <name evidence="7" type="ORF">HS99_0033355</name>
</gene>
<evidence type="ECO:0000256" key="4">
    <source>
        <dbReference type="PROSITE-ProRule" id="PRU00335"/>
    </source>
</evidence>
<dbReference type="Proteomes" id="UP000037395">
    <property type="component" value="Unassembled WGS sequence"/>
</dbReference>
<keyword evidence="1" id="KW-0805">Transcription regulation</keyword>
<reference evidence="7 8" key="2">
    <citation type="submission" date="2014-07" db="EMBL/GenBank/DDBJ databases">
        <authorList>
            <person name="Zhang J.E."/>
            <person name="Yang H."/>
            <person name="Guo J."/>
            <person name="Deng Z."/>
            <person name="Luo H."/>
            <person name="Luo M."/>
            <person name="Zhao B."/>
        </authorList>
    </citation>
    <scope>NUCLEOTIDE SEQUENCE [LARGE SCALE GENOMIC DNA]</scope>
    <source>
        <strain evidence="7">ATCC 10762</strain>
        <strain evidence="8">ATCC 10762 / DSM 40127 / CCM 3239 / JCM 4008 / LMG 5968 / NBRC 12843 / NCIMB 8234 / A-377</strain>
    </source>
</reference>
<dbReference type="PRINTS" id="PR00455">
    <property type="entry name" value="HTHTETR"/>
</dbReference>
<dbReference type="EMBL" id="JPRF03000037">
    <property type="protein sequence ID" value="OEV35211.1"/>
    <property type="molecule type" value="Genomic_DNA"/>
</dbReference>
<keyword evidence="8" id="KW-1185">Reference proteome</keyword>
<dbReference type="InterPro" id="IPR011075">
    <property type="entry name" value="TetR_C"/>
</dbReference>
<reference evidence="6" key="1">
    <citation type="journal article" date="2014" name="Int. J. Syst. Evol. Microbiol.">
        <title>Complete genome sequence of Corynebacterium casei LMG S-19264T (=DSM 44701T), isolated from a smear-ripened cheese.</title>
        <authorList>
            <consortium name="US DOE Joint Genome Institute (JGI-PGF)"/>
            <person name="Walter F."/>
            <person name="Albersmeier A."/>
            <person name="Kalinowski J."/>
            <person name="Ruckert C."/>
        </authorList>
    </citation>
    <scope>NUCLEOTIDE SEQUENCE</scope>
    <source>
        <strain evidence="6">JCM 4434</strain>
    </source>
</reference>
<dbReference type="InterPro" id="IPR036271">
    <property type="entry name" value="Tet_transcr_reg_TetR-rel_C_sf"/>
</dbReference>
<dbReference type="GO" id="GO:0003677">
    <property type="term" value="F:DNA binding"/>
    <property type="evidence" value="ECO:0007669"/>
    <property type="project" value="UniProtKB-UniRule"/>
</dbReference>
<organism evidence="7 8">
    <name type="scientific">Kitasatospora aureofaciens</name>
    <name type="common">Streptomyces aureofaciens</name>
    <dbReference type="NCBI Taxonomy" id="1894"/>
    <lineage>
        <taxon>Bacteria</taxon>
        <taxon>Bacillati</taxon>
        <taxon>Actinomycetota</taxon>
        <taxon>Actinomycetes</taxon>
        <taxon>Kitasatosporales</taxon>
        <taxon>Streptomycetaceae</taxon>
        <taxon>Kitasatospora</taxon>
    </lineage>
</organism>
<dbReference type="Pfam" id="PF00440">
    <property type="entry name" value="TetR_N"/>
    <property type="match status" value="1"/>
</dbReference>
<evidence type="ECO:0000256" key="2">
    <source>
        <dbReference type="ARBA" id="ARBA00023125"/>
    </source>
</evidence>
<dbReference type="SUPFAM" id="SSF48498">
    <property type="entry name" value="Tetracyclin repressor-like, C-terminal domain"/>
    <property type="match status" value="1"/>
</dbReference>
<dbReference type="InterPro" id="IPR009057">
    <property type="entry name" value="Homeodomain-like_sf"/>
</dbReference>
<feature type="domain" description="HTH tetR-type" evidence="5">
    <location>
        <begin position="6"/>
        <end position="66"/>
    </location>
</feature>
<accession>A0A1E7N3D6</accession>
<keyword evidence="3" id="KW-0804">Transcription</keyword>
<evidence type="ECO:0000313" key="8">
    <source>
        <dbReference type="Proteomes" id="UP000037395"/>
    </source>
</evidence>
<name>A0A1E7N3D6_KITAU</name>
<evidence type="ECO:0000313" key="7">
    <source>
        <dbReference type="EMBL" id="OEV35211.1"/>
    </source>
</evidence>
<protein>
    <submittedName>
        <fullName evidence="6">TetR family transcriptional regulator</fullName>
    </submittedName>
</protein>
<evidence type="ECO:0000256" key="3">
    <source>
        <dbReference type="ARBA" id="ARBA00023163"/>
    </source>
</evidence>
<dbReference type="Gene3D" id="1.10.10.60">
    <property type="entry name" value="Homeodomain-like"/>
    <property type="match status" value="1"/>
</dbReference>
<evidence type="ECO:0000256" key="1">
    <source>
        <dbReference type="ARBA" id="ARBA00023015"/>
    </source>
</evidence>
<dbReference type="PROSITE" id="PS50977">
    <property type="entry name" value="HTH_TETR_2"/>
    <property type="match status" value="1"/>
</dbReference>
<dbReference type="Pfam" id="PF16925">
    <property type="entry name" value="TetR_C_13"/>
    <property type="match status" value="1"/>
</dbReference>
<reference evidence="7" key="4">
    <citation type="submission" date="2016-08" db="EMBL/GenBank/DDBJ databases">
        <title>Sequencing, Assembly and Comparative Genomics of S. aureofaciens ATCC 10762.</title>
        <authorList>
            <person name="Gradnigo J.S."/>
            <person name="Johnson N."/>
            <person name="Somerville G.A."/>
        </authorList>
    </citation>
    <scope>NUCLEOTIDE SEQUENCE [LARGE SCALE GENOMIC DNA]</scope>
    <source>
        <strain evidence="7">ATCC 10762</strain>
    </source>
</reference>
<dbReference type="Gene3D" id="1.10.357.10">
    <property type="entry name" value="Tetracycline Repressor, domain 2"/>
    <property type="match status" value="1"/>
</dbReference>
<dbReference type="EMBL" id="BMUB01000003">
    <property type="protein sequence ID" value="GGU67609.1"/>
    <property type="molecule type" value="Genomic_DNA"/>
</dbReference>
<dbReference type="RefSeq" id="WP_030289438.1">
    <property type="nucleotide sequence ID" value="NZ_BMUB01000003.1"/>
</dbReference>
<reference evidence="8" key="3">
    <citation type="submission" date="2016-08" db="EMBL/GenBank/DDBJ databases">
        <title>Sequencing, assembly and comparative genomics of S. aureofaciens ATCC 10762.</title>
        <authorList>
            <person name="Gradnigo J.S."/>
            <person name="Johnson N."/>
            <person name="Somerville G.A."/>
        </authorList>
    </citation>
    <scope>NUCLEOTIDE SEQUENCE [LARGE SCALE GENOMIC DNA]</scope>
    <source>
        <strain evidence="8">ATCC 10762 / DSM 40127 / CCM 3239 / JCM 4008 / LMG 5968 / NBRC 12843 / NCIMB 8234 / A-377</strain>
    </source>
</reference>
<dbReference type="KEGG" id="kau:B6264_10385"/>
<dbReference type="GeneID" id="97485015"/>
<dbReference type="Proteomes" id="UP000610124">
    <property type="component" value="Unassembled WGS sequence"/>
</dbReference>
<dbReference type="SUPFAM" id="SSF46689">
    <property type="entry name" value="Homeodomain-like"/>
    <property type="match status" value="1"/>
</dbReference>
<evidence type="ECO:0000313" key="6">
    <source>
        <dbReference type="EMBL" id="GGU67609.1"/>
    </source>
</evidence>
<evidence type="ECO:0000259" key="5">
    <source>
        <dbReference type="PROSITE" id="PS50977"/>
    </source>
</evidence>
<proteinExistence type="predicted"/>
<accession>A0A8H9LQZ8</accession>
<comment type="caution">
    <text evidence="7">The sequence shown here is derived from an EMBL/GenBank/DDBJ whole genome shotgun (WGS) entry which is preliminary data.</text>
</comment>
<dbReference type="AlphaFoldDB" id="A0A1E7N3D6"/>
<dbReference type="OrthoDB" id="9805134at2"/>
<dbReference type="InterPro" id="IPR001647">
    <property type="entry name" value="HTH_TetR"/>
</dbReference>
<reference evidence="6" key="5">
    <citation type="submission" date="2020-09" db="EMBL/GenBank/DDBJ databases">
        <authorList>
            <person name="Sun Q."/>
            <person name="Ohkuma M."/>
        </authorList>
    </citation>
    <scope>NUCLEOTIDE SEQUENCE</scope>
    <source>
        <strain evidence="6">JCM 4434</strain>
    </source>
</reference>
<dbReference type="PANTHER" id="PTHR47506:SF10">
    <property type="entry name" value="TRANSCRIPTIONAL REGULATORY PROTEIN"/>
    <property type="match status" value="1"/>
</dbReference>
<feature type="DNA-binding region" description="H-T-H motif" evidence="4">
    <location>
        <begin position="29"/>
        <end position="48"/>
    </location>
</feature>
<dbReference type="PANTHER" id="PTHR47506">
    <property type="entry name" value="TRANSCRIPTIONAL REGULATORY PROTEIN"/>
    <property type="match status" value="1"/>
</dbReference>